<protein>
    <submittedName>
        <fullName evidence="2">Nuclear transport factor 2 family protein</fullName>
    </submittedName>
</protein>
<organism evidence="2 3">
    <name type="scientific">Nocardia vermiculata</name>
    <dbReference type="NCBI Taxonomy" id="257274"/>
    <lineage>
        <taxon>Bacteria</taxon>
        <taxon>Bacillati</taxon>
        <taxon>Actinomycetota</taxon>
        <taxon>Actinomycetes</taxon>
        <taxon>Mycobacteriales</taxon>
        <taxon>Nocardiaceae</taxon>
        <taxon>Nocardia</taxon>
    </lineage>
</organism>
<dbReference type="Gene3D" id="3.10.450.50">
    <property type="match status" value="1"/>
</dbReference>
<reference evidence="2 3" key="1">
    <citation type="submission" date="2020-04" db="EMBL/GenBank/DDBJ databases">
        <title>MicrobeNet Type strains.</title>
        <authorList>
            <person name="Nicholson A.C."/>
        </authorList>
    </citation>
    <scope>NUCLEOTIDE SEQUENCE [LARGE SCALE GENOMIC DNA]</scope>
    <source>
        <strain evidence="2 3">JCM 12354</strain>
    </source>
</reference>
<evidence type="ECO:0000313" key="3">
    <source>
        <dbReference type="Proteomes" id="UP000565711"/>
    </source>
</evidence>
<comment type="caution">
    <text evidence="2">The sequence shown here is derived from an EMBL/GenBank/DDBJ whole genome shotgun (WGS) entry which is preliminary data.</text>
</comment>
<name>A0A846YAP2_9NOCA</name>
<dbReference type="EMBL" id="JAAXOP010000021">
    <property type="protein sequence ID" value="NKY53839.1"/>
    <property type="molecule type" value="Genomic_DNA"/>
</dbReference>
<dbReference type="AlphaFoldDB" id="A0A846YAP2"/>
<gene>
    <name evidence="2" type="ORF">HGA08_26950</name>
</gene>
<keyword evidence="3" id="KW-1185">Reference proteome</keyword>
<accession>A0A846YAP2</accession>
<evidence type="ECO:0000259" key="1">
    <source>
        <dbReference type="Pfam" id="PF13577"/>
    </source>
</evidence>
<dbReference type="InterPro" id="IPR037401">
    <property type="entry name" value="SnoaL-like"/>
</dbReference>
<dbReference type="Proteomes" id="UP000565711">
    <property type="component" value="Unassembled WGS sequence"/>
</dbReference>
<evidence type="ECO:0000313" key="2">
    <source>
        <dbReference type="EMBL" id="NKY53839.1"/>
    </source>
</evidence>
<dbReference type="Pfam" id="PF13577">
    <property type="entry name" value="SnoaL_4"/>
    <property type="match status" value="1"/>
</dbReference>
<feature type="domain" description="SnoaL-like" evidence="1">
    <location>
        <begin position="4"/>
        <end position="86"/>
    </location>
</feature>
<sequence>MAGELEIPNPVDAFIDVVNRHERESCLDLFTDDGFVDDWGRVFTGRDAIAGWSDREFIGANGTLTPQQVTVDDSGDVTVIGDWRSTHANGLSRFTFRSRGDRIVSMTIREG</sequence>
<dbReference type="RefSeq" id="WP_067879699.1">
    <property type="nucleotide sequence ID" value="NZ_JAAXOP010000021.1"/>
</dbReference>
<dbReference type="SUPFAM" id="SSF54427">
    <property type="entry name" value="NTF2-like"/>
    <property type="match status" value="1"/>
</dbReference>
<proteinExistence type="predicted"/>
<dbReference type="InterPro" id="IPR032710">
    <property type="entry name" value="NTF2-like_dom_sf"/>
</dbReference>